<dbReference type="EMBL" id="CP135130">
    <property type="protein sequence ID" value="WNP37201.1"/>
    <property type="molecule type" value="Genomic_DNA"/>
</dbReference>
<organism evidence="5">
    <name type="scientific">Arcobacter sp. AZ-2023</name>
    <dbReference type="NCBI Taxonomy" id="3074453"/>
    <lineage>
        <taxon>Bacteria</taxon>
        <taxon>Pseudomonadati</taxon>
        <taxon>Campylobacterota</taxon>
        <taxon>Epsilonproteobacteria</taxon>
        <taxon>Campylobacterales</taxon>
        <taxon>Arcobacteraceae</taxon>
        <taxon>Arcobacter</taxon>
    </lineage>
</organism>
<dbReference type="EMBL" id="CP134853">
    <property type="protein sequence ID" value="WNL28154.1"/>
    <property type="molecule type" value="Genomic_DNA"/>
</dbReference>
<evidence type="ECO:0000313" key="5">
    <source>
        <dbReference type="EMBL" id="WNP39293.1"/>
    </source>
</evidence>
<sequence length="74" mass="8554">MLNEVTRLTKGDFSKFKEKKYQVCRADIGLFGIGVAVTIVATFDTREKASSFLIELDKKYDKQESYLKIKEVDR</sequence>
<protein>
    <submittedName>
        <fullName evidence="5">Uncharacterized protein</fullName>
    </submittedName>
</protein>
<gene>
    <name evidence="4" type="ORF">RJG58_06075</name>
    <name evidence="5" type="ORF">RMP69_06075</name>
    <name evidence="2" type="ORF">RMQ65_02020</name>
    <name evidence="3" type="ORF">RMQ67_06075</name>
</gene>
<keyword evidence="1" id="KW-1133">Transmembrane helix</keyword>
<evidence type="ECO:0000313" key="2">
    <source>
        <dbReference type="EMBL" id="WNL28154.1"/>
    </source>
</evidence>
<evidence type="ECO:0000313" key="4">
    <source>
        <dbReference type="EMBL" id="WNP37201.1"/>
    </source>
</evidence>
<proteinExistence type="predicted"/>
<keyword evidence="1" id="KW-0812">Transmembrane</keyword>
<dbReference type="AlphaFoldDB" id="A0AA96L4J7"/>
<feature type="transmembrane region" description="Helical" evidence="1">
    <location>
        <begin position="23"/>
        <end position="43"/>
    </location>
</feature>
<evidence type="ECO:0000313" key="3">
    <source>
        <dbReference type="EMBL" id="WNL31051.1"/>
    </source>
</evidence>
<evidence type="ECO:0000256" key="1">
    <source>
        <dbReference type="SAM" id="Phobius"/>
    </source>
</evidence>
<dbReference type="EMBL" id="CP134855">
    <property type="protein sequence ID" value="WNL31051.1"/>
    <property type="molecule type" value="Genomic_DNA"/>
</dbReference>
<dbReference type="EMBL" id="CP135131">
    <property type="protein sequence ID" value="WNP39293.1"/>
    <property type="molecule type" value="Genomic_DNA"/>
</dbReference>
<accession>A0AA96L4J7</accession>
<reference evidence="5" key="1">
    <citation type="submission" date="2023-09" db="EMBL/GenBank/DDBJ databases">
        <title>Arcobacter tbilisiensis sp. nov. isolated from chicken meat in Tbilisi, Georgia.</title>
        <authorList>
            <person name="Matthias R."/>
            <person name="Zautner A.E."/>
        </authorList>
    </citation>
    <scope>NUCLEOTIDE SEQUENCE</scope>
    <source>
        <strain evidence="4">LEO 101</strain>
        <strain evidence="2">LEO 49</strain>
        <strain evidence="5">LEO 50</strain>
        <strain evidence="3">LEO 53</strain>
    </source>
</reference>
<keyword evidence="1" id="KW-0472">Membrane</keyword>
<name>A0AA96L4J7_9BACT</name>